<dbReference type="RefSeq" id="WP_014808864.1">
    <property type="nucleotide sequence ID" value="NC_018025.1"/>
</dbReference>
<evidence type="ECO:0000313" key="1">
    <source>
        <dbReference type="EMBL" id="AFM23710.1"/>
    </source>
</evidence>
<keyword evidence="2" id="KW-1185">Reference proteome</keyword>
<gene>
    <name evidence="1" type="ordered locus">Desti_0992</name>
</gene>
<dbReference type="STRING" id="706587.Desti_0992"/>
<evidence type="ECO:0000313" key="2">
    <source>
        <dbReference type="Proteomes" id="UP000006055"/>
    </source>
</evidence>
<proteinExistence type="predicted"/>
<organism evidence="1 2">
    <name type="scientific">Desulfomonile tiedjei (strain ATCC 49306 / DSM 6799 / DCB-1)</name>
    <dbReference type="NCBI Taxonomy" id="706587"/>
    <lineage>
        <taxon>Bacteria</taxon>
        <taxon>Pseudomonadati</taxon>
        <taxon>Thermodesulfobacteriota</taxon>
        <taxon>Desulfomonilia</taxon>
        <taxon>Desulfomonilales</taxon>
        <taxon>Desulfomonilaceae</taxon>
        <taxon>Desulfomonile</taxon>
    </lineage>
</organism>
<dbReference type="HOGENOM" id="CLU_764463_0_0_7"/>
<dbReference type="AlphaFoldDB" id="I4C2B9"/>
<dbReference type="Proteomes" id="UP000006055">
    <property type="component" value="Chromosome"/>
</dbReference>
<sequence length="362" mass="42027">MTDDSLPPEWTRIIEEDKIKTEMDFREASKQYQLGKCPGSSRYWINGETLRGHFQENFPDFKNLNSDFKCWIPLQLPIFMVANDGSVRQINDYLNNAASDHTIPKMGKASDPTLDSVFGAANRALTWPNFWWFKKLDVIIFEKLHSVPKPMFPLLSLLWLTEDELEARWKNKKISQMVKDGLTAYTLSLTGVTSRSETTDENDERDESPLGPRYNICPEFVPHVRKYSPYIFRLRDVRKFERENYDLLEMKTKDVWSLRVADSVKSWIRFRPDLLNDCLKERLYSRCSAQIREPLWGYYSGGPKSKSANLMKALAAADALRERDRHSGGSPGSKFRCPWRSCKNINCAHIETSLKRSLMSQS</sequence>
<name>I4C2B9_DESTA</name>
<dbReference type="EMBL" id="CP003360">
    <property type="protein sequence ID" value="AFM23710.1"/>
    <property type="molecule type" value="Genomic_DNA"/>
</dbReference>
<accession>I4C2B9</accession>
<reference evidence="2" key="1">
    <citation type="submission" date="2012-06" db="EMBL/GenBank/DDBJ databases">
        <title>Complete sequence of chromosome of Desulfomonile tiedjei DSM 6799.</title>
        <authorList>
            <person name="Lucas S."/>
            <person name="Copeland A."/>
            <person name="Lapidus A."/>
            <person name="Glavina del Rio T."/>
            <person name="Dalin E."/>
            <person name="Tice H."/>
            <person name="Bruce D."/>
            <person name="Goodwin L."/>
            <person name="Pitluck S."/>
            <person name="Peters L."/>
            <person name="Ovchinnikova G."/>
            <person name="Zeytun A."/>
            <person name="Lu M."/>
            <person name="Kyrpides N."/>
            <person name="Mavromatis K."/>
            <person name="Ivanova N."/>
            <person name="Brettin T."/>
            <person name="Detter J.C."/>
            <person name="Han C."/>
            <person name="Larimer F."/>
            <person name="Land M."/>
            <person name="Hauser L."/>
            <person name="Markowitz V."/>
            <person name="Cheng J.-F."/>
            <person name="Hugenholtz P."/>
            <person name="Woyke T."/>
            <person name="Wu D."/>
            <person name="Spring S."/>
            <person name="Schroeder M."/>
            <person name="Brambilla E."/>
            <person name="Klenk H.-P."/>
            <person name="Eisen J.A."/>
        </authorList>
    </citation>
    <scope>NUCLEOTIDE SEQUENCE [LARGE SCALE GENOMIC DNA]</scope>
    <source>
        <strain evidence="2">ATCC 49306 / DSM 6799 / DCB-1</strain>
    </source>
</reference>
<protein>
    <submittedName>
        <fullName evidence="1">Uncharacterized protein</fullName>
    </submittedName>
</protein>
<dbReference type="KEGG" id="dti:Desti_0992"/>